<accession>A0A4C1XRS0</accession>
<keyword evidence="1" id="KW-1133">Transmembrane helix</keyword>
<sequence>MMCFSNSLKVFRRSKQIVQSETLKLTKSKTCTLTDARRAKKCGNWTSFRQGRCSKEAVAYVGLDAPAPAGRPGSYFLVTGSSPPFGVQYKARNYATVKFITKASQWRKIGTWRRRRKGRGAQYLRVILICSVSCVVLYVAYELSKPARLRQP</sequence>
<dbReference type="OrthoDB" id="199913at2759"/>
<evidence type="ECO:0000313" key="3">
    <source>
        <dbReference type="Proteomes" id="UP000299102"/>
    </source>
</evidence>
<reference evidence="2 3" key="1">
    <citation type="journal article" date="2019" name="Commun. Biol.">
        <title>The bagworm genome reveals a unique fibroin gene that provides high tensile strength.</title>
        <authorList>
            <person name="Kono N."/>
            <person name="Nakamura H."/>
            <person name="Ohtoshi R."/>
            <person name="Tomita M."/>
            <person name="Numata K."/>
            <person name="Arakawa K."/>
        </authorList>
    </citation>
    <scope>NUCLEOTIDE SEQUENCE [LARGE SCALE GENOMIC DNA]</scope>
</reference>
<evidence type="ECO:0000313" key="2">
    <source>
        <dbReference type="EMBL" id="GBP65254.1"/>
    </source>
</evidence>
<gene>
    <name evidence="2" type="ORF">EVAR_37102_1</name>
</gene>
<organism evidence="2 3">
    <name type="scientific">Eumeta variegata</name>
    <name type="common">Bagworm moth</name>
    <name type="synonym">Eumeta japonica</name>
    <dbReference type="NCBI Taxonomy" id="151549"/>
    <lineage>
        <taxon>Eukaryota</taxon>
        <taxon>Metazoa</taxon>
        <taxon>Ecdysozoa</taxon>
        <taxon>Arthropoda</taxon>
        <taxon>Hexapoda</taxon>
        <taxon>Insecta</taxon>
        <taxon>Pterygota</taxon>
        <taxon>Neoptera</taxon>
        <taxon>Endopterygota</taxon>
        <taxon>Lepidoptera</taxon>
        <taxon>Glossata</taxon>
        <taxon>Ditrysia</taxon>
        <taxon>Tineoidea</taxon>
        <taxon>Psychidae</taxon>
        <taxon>Oiketicinae</taxon>
        <taxon>Eumeta</taxon>
    </lineage>
</organism>
<proteinExistence type="predicted"/>
<protein>
    <submittedName>
        <fullName evidence="2">Uncharacterized protein</fullName>
    </submittedName>
</protein>
<dbReference type="AlphaFoldDB" id="A0A4C1XRS0"/>
<keyword evidence="1" id="KW-0812">Transmembrane</keyword>
<keyword evidence="3" id="KW-1185">Reference proteome</keyword>
<comment type="caution">
    <text evidence="2">The sequence shown here is derived from an EMBL/GenBank/DDBJ whole genome shotgun (WGS) entry which is preliminary data.</text>
</comment>
<dbReference type="EMBL" id="BGZK01000924">
    <property type="protein sequence ID" value="GBP65254.1"/>
    <property type="molecule type" value="Genomic_DNA"/>
</dbReference>
<feature type="transmembrane region" description="Helical" evidence="1">
    <location>
        <begin position="123"/>
        <end position="141"/>
    </location>
</feature>
<dbReference type="Proteomes" id="UP000299102">
    <property type="component" value="Unassembled WGS sequence"/>
</dbReference>
<evidence type="ECO:0000256" key="1">
    <source>
        <dbReference type="SAM" id="Phobius"/>
    </source>
</evidence>
<keyword evidence="1" id="KW-0472">Membrane</keyword>
<name>A0A4C1XRS0_EUMVA</name>